<dbReference type="InterPro" id="IPR036291">
    <property type="entry name" value="NAD(P)-bd_dom_sf"/>
</dbReference>
<dbReference type="EC" id="1.2.1.84" evidence="4"/>
<evidence type="ECO:0000256" key="1">
    <source>
        <dbReference type="ARBA" id="ARBA00005928"/>
    </source>
</evidence>
<dbReference type="PANTHER" id="PTHR11011">
    <property type="entry name" value="MALE STERILITY PROTEIN 2-RELATED"/>
    <property type="match status" value="1"/>
</dbReference>
<comment type="catalytic activity">
    <reaction evidence="4">
        <text>a long-chain fatty acyl-CoA + 2 NADPH + 2 H(+) = a long-chain primary fatty alcohol + 2 NADP(+) + CoA</text>
        <dbReference type="Rhea" id="RHEA:52716"/>
        <dbReference type="ChEBI" id="CHEBI:15378"/>
        <dbReference type="ChEBI" id="CHEBI:57287"/>
        <dbReference type="ChEBI" id="CHEBI:57783"/>
        <dbReference type="ChEBI" id="CHEBI:58349"/>
        <dbReference type="ChEBI" id="CHEBI:77396"/>
        <dbReference type="ChEBI" id="CHEBI:83139"/>
        <dbReference type="EC" id="1.2.1.84"/>
    </reaction>
</comment>
<dbReference type="InterPro" id="IPR013120">
    <property type="entry name" value="FAR_NAD-bd"/>
</dbReference>
<dbReference type="Proteomes" id="UP000008820">
    <property type="component" value="Chromosome 3"/>
</dbReference>
<reference evidence="7 8" key="1">
    <citation type="submission" date="2017-06" db="EMBL/GenBank/DDBJ databases">
        <title>Aedes aegypti genome working group (AGWG) sequencing and assembly.</title>
        <authorList>
            <consortium name="Aedes aegypti Genome Working Group (AGWG)"/>
            <person name="Matthews B.J."/>
        </authorList>
    </citation>
    <scope>NUCLEOTIDE SEQUENCE [LARGE SCALE GENOMIC DNA]</scope>
    <source>
        <strain evidence="7 8">LVP_AGWG</strain>
    </source>
</reference>
<evidence type="ECO:0000313" key="7">
    <source>
        <dbReference type="EnsemblMetazoa" id="AAEL000928-PB"/>
    </source>
</evidence>
<accession>A0A6I8T3Z9</accession>
<keyword evidence="4" id="KW-0521">NADP</keyword>
<keyword evidence="8" id="KW-1185">Reference proteome</keyword>
<evidence type="ECO:0000259" key="5">
    <source>
        <dbReference type="Pfam" id="PF03015"/>
    </source>
</evidence>
<comment type="function">
    <text evidence="4">Catalyzes the reduction of fatty acyl-CoA to fatty alcohols.</text>
</comment>
<evidence type="ECO:0000256" key="3">
    <source>
        <dbReference type="ARBA" id="ARBA00023098"/>
    </source>
</evidence>
<dbReference type="AlphaFoldDB" id="A0A6I8T3Z9"/>
<keyword evidence="4" id="KW-0560">Oxidoreductase</keyword>
<dbReference type="GO" id="GO:0035336">
    <property type="term" value="P:long-chain fatty-acyl-CoA metabolic process"/>
    <property type="evidence" value="ECO:0007669"/>
    <property type="project" value="TreeGrafter"/>
</dbReference>
<reference evidence="7" key="2">
    <citation type="submission" date="2020-05" db="UniProtKB">
        <authorList>
            <consortium name="EnsemblMetazoa"/>
        </authorList>
    </citation>
    <scope>IDENTIFICATION</scope>
    <source>
        <strain evidence="7">LVP_AGWG</strain>
    </source>
</reference>
<evidence type="ECO:0000256" key="2">
    <source>
        <dbReference type="ARBA" id="ARBA00022516"/>
    </source>
</evidence>
<proteinExistence type="inferred from homology"/>
<sequence>MDVDRNLEVSEFYRGSTILITGATGFAGQVLLEKILRQLNPRKLYVLVRRKRGENARQRIKQLFNNVLFDQVRQDDLPVCVVPLDVDFDQEHLSFGESLRENLANEVTVVFNLMANVNFNEPISAALQTNVEYSRRLLQLISTFHHLKAFLHVSTFFSNYDRTTIEEVIYPDTNFGGYENVRKILAQLKPMEREALTSFILDKHPNTYTYSKKCAESMINDNFSQLPIGIFRPPIVSSTYCEPFPDWYYKYHGPCGLILALYYGLLSVLPFSFEKKTYLAPVDYCINGMLCCAVDVFRKHCQRSASGPGTVQVYNFTDATKNCSWKEAYRWYLEGITPYYSYLRVRFLTLTSDNHFLCEAGFWWMRMPAVIVDCVSWVLRRKSSTFAITSTERIIKQVKLLRPFCVQEWGIGNRNMIKVIEGLNVHDKLRFPCDLRNVDWKTHLNRFLPGVLKYVVNSRK</sequence>
<dbReference type="Pfam" id="PF03015">
    <property type="entry name" value="Sterile"/>
    <property type="match status" value="1"/>
</dbReference>
<dbReference type="Gene3D" id="3.40.50.720">
    <property type="entry name" value="NAD(P)-binding Rossmann-like Domain"/>
    <property type="match status" value="1"/>
</dbReference>
<keyword evidence="2 4" id="KW-0444">Lipid biosynthesis</keyword>
<evidence type="ECO:0000259" key="6">
    <source>
        <dbReference type="Pfam" id="PF07993"/>
    </source>
</evidence>
<dbReference type="OrthoDB" id="429813at2759"/>
<dbReference type="CDD" id="cd09071">
    <property type="entry name" value="FAR_C"/>
    <property type="match status" value="1"/>
</dbReference>
<feature type="domain" description="Thioester reductase (TE)" evidence="6">
    <location>
        <begin position="20"/>
        <end position="289"/>
    </location>
</feature>
<organism evidence="7 8">
    <name type="scientific">Aedes aegypti</name>
    <name type="common">Yellowfever mosquito</name>
    <name type="synonym">Culex aegypti</name>
    <dbReference type="NCBI Taxonomy" id="7159"/>
    <lineage>
        <taxon>Eukaryota</taxon>
        <taxon>Metazoa</taxon>
        <taxon>Ecdysozoa</taxon>
        <taxon>Arthropoda</taxon>
        <taxon>Hexapoda</taxon>
        <taxon>Insecta</taxon>
        <taxon>Pterygota</taxon>
        <taxon>Neoptera</taxon>
        <taxon>Endopterygota</taxon>
        <taxon>Diptera</taxon>
        <taxon>Nematocera</taxon>
        <taxon>Culicoidea</taxon>
        <taxon>Culicidae</taxon>
        <taxon>Culicinae</taxon>
        <taxon>Aedini</taxon>
        <taxon>Aedes</taxon>
        <taxon>Stegomyia</taxon>
    </lineage>
</organism>
<dbReference type="GO" id="GO:0102965">
    <property type="term" value="F:alcohol-forming long-chain fatty acyl-CoA reductase activity"/>
    <property type="evidence" value="ECO:0007669"/>
    <property type="project" value="UniProtKB-EC"/>
</dbReference>
<dbReference type="SUPFAM" id="SSF51735">
    <property type="entry name" value="NAD(P)-binding Rossmann-fold domains"/>
    <property type="match status" value="1"/>
</dbReference>
<dbReference type="PANTHER" id="PTHR11011:SF81">
    <property type="entry name" value="FATTY ACYL-COA REDUCTASE"/>
    <property type="match status" value="1"/>
</dbReference>
<feature type="domain" description="Fatty acyl-CoA reductase C-terminal" evidence="5">
    <location>
        <begin position="366"/>
        <end position="457"/>
    </location>
</feature>
<dbReference type="GO" id="GO:0005777">
    <property type="term" value="C:peroxisome"/>
    <property type="evidence" value="ECO:0007669"/>
    <property type="project" value="TreeGrafter"/>
</dbReference>
<evidence type="ECO:0000313" key="8">
    <source>
        <dbReference type="Proteomes" id="UP000008820"/>
    </source>
</evidence>
<protein>
    <recommendedName>
        <fullName evidence="4">Fatty acyl-CoA reductase</fullName>
        <ecNumber evidence="4">1.2.1.84</ecNumber>
    </recommendedName>
</protein>
<dbReference type="EnsemblMetazoa" id="AAEL000928-RB">
    <property type="protein sequence ID" value="AAEL000928-PB"/>
    <property type="gene ID" value="AAEL000928"/>
</dbReference>
<dbReference type="InterPro" id="IPR026055">
    <property type="entry name" value="FAR"/>
</dbReference>
<dbReference type="InterPro" id="IPR033640">
    <property type="entry name" value="FAR_C"/>
</dbReference>
<gene>
    <name evidence="7" type="primary">5567185</name>
</gene>
<comment type="similarity">
    <text evidence="1 4">Belongs to the fatty acyl-CoA reductase family.</text>
</comment>
<evidence type="ECO:0000256" key="4">
    <source>
        <dbReference type="RuleBase" id="RU363097"/>
    </source>
</evidence>
<name>A0A6I8T3Z9_AEDAE</name>
<dbReference type="InParanoid" id="A0A6I8T3Z9"/>
<keyword evidence="3 4" id="KW-0443">Lipid metabolism</keyword>
<dbReference type="Pfam" id="PF07993">
    <property type="entry name" value="NAD_binding_4"/>
    <property type="match status" value="1"/>
</dbReference>
<dbReference type="GO" id="GO:0080019">
    <property type="term" value="F:alcohol-forming very long-chain fatty acyl-CoA reductase activity"/>
    <property type="evidence" value="ECO:0007669"/>
    <property type="project" value="InterPro"/>
</dbReference>